<keyword evidence="2" id="KW-1185">Reference proteome</keyword>
<dbReference type="AlphaFoldDB" id="A0A6H5HCP1"/>
<sequence>MGTLTKVTWRLPEVLLSDDSRETESEKAESLSGECVLAPVELLFVVELEDEMSPLRRNEVAKWCKSARGTECLSRPCMSLAKDTGERKLTKYQLC</sequence>
<accession>A0A6H5HCP1</accession>
<proteinExistence type="predicted"/>
<reference evidence="1 2" key="1">
    <citation type="submission" date="2020-02" db="EMBL/GenBank/DDBJ databases">
        <authorList>
            <person name="Ferguson B K."/>
        </authorList>
    </citation>
    <scope>NUCLEOTIDE SEQUENCE [LARGE SCALE GENOMIC DNA]</scope>
</reference>
<dbReference type="Proteomes" id="UP000479000">
    <property type="component" value="Unassembled WGS sequence"/>
</dbReference>
<name>A0A6H5HCP1_9HEMI</name>
<evidence type="ECO:0000313" key="1">
    <source>
        <dbReference type="EMBL" id="CAB0014963.1"/>
    </source>
</evidence>
<gene>
    <name evidence="1" type="ORF">NTEN_LOCUS19363</name>
</gene>
<organism evidence="1 2">
    <name type="scientific">Nesidiocoris tenuis</name>
    <dbReference type="NCBI Taxonomy" id="355587"/>
    <lineage>
        <taxon>Eukaryota</taxon>
        <taxon>Metazoa</taxon>
        <taxon>Ecdysozoa</taxon>
        <taxon>Arthropoda</taxon>
        <taxon>Hexapoda</taxon>
        <taxon>Insecta</taxon>
        <taxon>Pterygota</taxon>
        <taxon>Neoptera</taxon>
        <taxon>Paraneoptera</taxon>
        <taxon>Hemiptera</taxon>
        <taxon>Heteroptera</taxon>
        <taxon>Panheteroptera</taxon>
        <taxon>Cimicomorpha</taxon>
        <taxon>Miridae</taxon>
        <taxon>Dicyphina</taxon>
        <taxon>Nesidiocoris</taxon>
    </lineage>
</organism>
<evidence type="ECO:0000313" key="2">
    <source>
        <dbReference type="Proteomes" id="UP000479000"/>
    </source>
</evidence>
<protein>
    <submittedName>
        <fullName evidence="1">Uncharacterized protein</fullName>
    </submittedName>
</protein>
<dbReference type="EMBL" id="CADCXU010028254">
    <property type="protein sequence ID" value="CAB0014963.1"/>
    <property type="molecule type" value="Genomic_DNA"/>
</dbReference>